<evidence type="ECO:0000313" key="2">
    <source>
        <dbReference type="EMBL" id="ROU02581.1"/>
    </source>
</evidence>
<keyword evidence="3" id="KW-1185">Reference proteome</keyword>
<comment type="similarity">
    <text evidence="1">Belongs to the cytochrome P450 family.</text>
</comment>
<dbReference type="PANTHER" id="PTHR46696">
    <property type="entry name" value="P450, PUTATIVE (EUROFUNG)-RELATED"/>
    <property type="match status" value="1"/>
</dbReference>
<dbReference type="Proteomes" id="UP000268016">
    <property type="component" value="Unassembled WGS sequence"/>
</dbReference>
<comment type="caution">
    <text evidence="2">The sequence shown here is derived from an EMBL/GenBank/DDBJ whole genome shotgun (WGS) entry which is preliminary data.</text>
</comment>
<proteinExistence type="inferred from homology"/>
<protein>
    <submittedName>
        <fullName evidence="2">Cytochrome P450</fullName>
    </submittedName>
</protein>
<dbReference type="SUPFAM" id="SSF48264">
    <property type="entry name" value="Cytochrome P450"/>
    <property type="match status" value="1"/>
</dbReference>
<dbReference type="InterPro" id="IPR001128">
    <property type="entry name" value="Cyt_P450"/>
</dbReference>
<name>A0A3N2R5E8_9RHOB</name>
<dbReference type="PRINTS" id="PR00359">
    <property type="entry name" value="BP450"/>
</dbReference>
<dbReference type="RefSeq" id="WP_123642106.1">
    <property type="nucleotide sequence ID" value="NZ_ML119084.1"/>
</dbReference>
<dbReference type="GO" id="GO:0008395">
    <property type="term" value="F:steroid hydroxylase activity"/>
    <property type="evidence" value="ECO:0007669"/>
    <property type="project" value="TreeGrafter"/>
</dbReference>
<dbReference type="GO" id="GO:0020037">
    <property type="term" value="F:heme binding"/>
    <property type="evidence" value="ECO:0007669"/>
    <property type="project" value="InterPro"/>
</dbReference>
<sequence length="382" mass="41940">MTNEDPFAPYRDAGGYLGDFRGERIPVILGYHAVRDAAKDWQRFSNDAQGRVPIPAEDDVRSLRQLPIETDPPLHTELKDLVRDWFRRPATDPALREAITVLVAEAVEKALAAGEVEVVSGFALPLQSRALALLLGLPRAAGEEWIAWGLHAFRTAGVNDPARADRLLKVLERETDRAMAQGGDDFFAFLAGAEFRGRKLTRDEILGYAHVTFAGGRDTLIASIATALRHMAQRPEDLKALRHSNRLAVTGAEEIVRWLSPLDHIGRICPHADEVGGHPRAPGERIALCWAAANHDPAVFADAQTLRLDRSPNPHVGYGAGDHACLGASHARAVIRAVLTETAARAGRIDLVEEAPDMRDIGGVVHRRGYARLTLRFHRKDD</sequence>
<gene>
    <name evidence="2" type="ORF">EAT49_09640</name>
</gene>
<reference evidence="2 3" key="1">
    <citation type="submission" date="2018-10" db="EMBL/GenBank/DDBJ databases">
        <title>Histidinibacterium lentulum gen. nov., sp. nov., a marine bacterium from the culture broth of Picochlorum sp. 122.</title>
        <authorList>
            <person name="Wang G."/>
        </authorList>
    </citation>
    <scope>NUCLEOTIDE SEQUENCE [LARGE SCALE GENOMIC DNA]</scope>
    <source>
        <strain evidence="2 3">B17</strain>
    </source>
</reference>
<dbReference type="Gene3D" id="1.10.630.10">
    <property type="entry name" value="Cytochrome P450"/>
    <property type="match status" value="1"/>
</dbReference>
<dbReference type="InterPro" id="IPR036396">
    <property type="entry name" value="Cyt_P450_sf"/>
</dbReference>
<dbReference type="Pfam" id="PF00067">
    <property type="entry name" value="p450"/>
    <property type="match status" value="1"/>
</dbReference>
<dbReference type="PANTHER" id="PTHR46696:SF4">
    <property type="entry name" value="BIOTIN BIOSYNTHESIS CYTOCHROME P450"/>
    <property type="match status" value="1"/>
</dbReference>
<dbReference type="InterPro" id="IPR002397">
    <property type="entry name" value="Cyt_P450_B"/>
</dbReference>
<accession>A0A3N2R5E8</accession>
<dbReference type="GO" id="GO:0006707">
    <property type="term" value="P:cholesterol catabolic process"/>
    <property type="evidence" value="ECO:0007669"/>
    <property type="project" value="TreeGrafter"/>
</dbReference>
<evidence type="ECO:0000313" key="3">
    <source>
        <dbReference type="Proteomes" id="UP000268016"/>
    </source>
</evidence>
<organism evidence="2 3">
    <name type="scientific">Histidinibacterium lentulum</name>
    <dbReference type="NCBI Taxonomy" id="2480588"/>
    <lineage>
        <taxon>Bacteria</taxon>
        <taxon>Pseudomonadati</taxon>
        <taxon>Pseudomonadota</taxon>
        <taxon>Alphaproteobacteria</taxon>
        <taxon>Rhodobacterales</taxon>
        <taxon>Paracoccaceae</taxon>
        <taxon>Histidinibacterium</taxon>
    </lineage>
</organism>
<dbReference type="OrthoDB" id="9801155at2"/>
<evidence type="ECO:0000256" key="1">
    <source>
        <dbReference type="ARBA" id="ARBA00010617"/>
    </source>
</evidence>
<dbReference type="AlphaFoldDB" id="A0A3N2R5E8"/>
<dbReference type="GO" id="GO:0036199">
    <property type="term" value="F:cholest-4-en-3-one 26-monooxygenase activity"/>
    <property type="evidence" value="ECO:0007669"/>
    <property type="project" value="TreeGrafter"/>
</dbReference>
<dbReference type="GO" id="GO:0005506">
    <property type="term" value="F:iron ion binding"/>
    <property type="evidence" value="ECO:0007669"/>
    <property type="project" value="InterPro"/>
</dbReference>
<dbReference type="EMBL" id="RDRB01000004">
    <property type="protein sequence ID" value="ROU02581.1"/>
    <property type="molecule type" value="Genomic_DNA"/>
</dbReference>